<dbReference type="PATRIC" id="fig|997881.3.peg.3537"/>
<evidence type="ECO:0000313" key="2">
    <source>
        <dbReference type="Proteomes" id="UP000003917"/>
    </source>
</evidence>
<dbReference type="AlphaFoldDB" id="I9K4F4"/>
<reference evidence="1 2" key="1">
    <citation type="submission" date="2012-02" db="EMBL/GenBank/DDBJ databases">
        <title>The Genome Sequence of Bacteroides fragilis CL05T12C13.</title>
        <authorList>
            <consortium name="The Broad Institute Genome Sequencing Platform"/>
            <person name="Earl A."/>
            <person name="Ward D."/>
            <person name="Feldgarden M."/>
            <person name="Gevers D."/>
            <person name="Zitomersky N.L."/>
            <person name="Coyne M.J."/>
            <person name="Comstock L.E."/>
            <person name="Young S.K."/>
            <person name="Zeng Q."/>
            <person name="Gargeya S."/>
            <person name="Fitzgerald M."/>
            <person name="Haas B."/>
            <person name="Abouelleil A."/>
            <person name="Alvarado L."/>
            <person name="Arachchi H.M."/>
            <person name="Berlin A."/>
            <person name="Chapman S.B."/>
            <person name="Gearin G."/>
            <person name="Goldberg J."/>
            <person name="Griggs A."/>
            <person name="Gujja S."/>
            <person name="Hansen M."/>
            <person name="Heiman D."/>
            <person name="Howarth C."/>
            <person name="Larimer J."/>
            <person name="Lui A."/>
            <person name="MacDonald P.J.P."/>
            <person name="McCowen C."/>
            <person name="Montmayeur A."/>
            <person name="Murphy C."/>
            <person name="Neiman D."/>
            <person name="Pearson M."/>
            <person name="Priest M."/>
            <person name="Roberts A."/>
            <person name="Saif S."/>
            <person name="Shea T."/>
            <person name="Sisk P."/>
            <person name="Stolte C."/>
            <person name="Sykes S."/>
            <person name="Wortman J."/>
            <person name="Nusbaum C."/>
            <person name="Birren B."/>
        </authorList>
    </citation>
    <scope>NUCLEOTIDE SEQUENCE [LARGE SCALE GENOMIC DNA]</scope>
    <source>
        <strain evidence="1 2">CL05T12C13</strain>
    </source>
</reference>
<comment type="caution">
    <text evidence="1">The sequence shown here is derived from an EMBL/GenBank/DDBJ whole genome shotgun (WGS) entry which is preliminary data.</text>
</comment>
<name>I9K4F4_BACFG</name>
<organism evidence="1 2">
    <name type="scientific">Bacteroides fragilis CL05T12C13</name>
    <dbReference type="NCBI Taxonomy" id="997881"/>
    <lineage>
        <taxon>Bacteria</taxon>
        <taxon>Pseudomonadati</taxon>
        <taxon>Bacteroidota</taxon>
        <taxon>Bacteroidia</taxon>
        <taxon>Bacteroidales</taxon>
        <taxon>Bacteroidaceae</taxon>
        <taxon>Bacteroides</taxon>
    </lineage>
</organism>
<gene>
    <name evidence="1" type="ORF">HMPREF1080_03350</name>
</gene>
<dbReference type="EMBL" id="AGXP01000035">
    <property type="protein sequence ID" value="EIY94579.1"/>
    <property type="molecule type" value="Genomic_DNA"/>
</dbReference>
<dbReference type="Proteomes" id="UP000003917">
    <property type="component" value="Unassembled WGS sequence"/>
</dbReference>
<evidence type="ECO:0000313" key="1">
    <source>
        <dbReference type="EMBL" id="EIY94579.1"/>
    </source>
</evidence>
<accession>I9K4F4</accession>
<proteinExistence type="predicted"/>
<dbReference type="HOGENOM" id="CLU_3304748_0_0_10"/>
<protein>
    <submittedName>
        <fullName evidence="1">Uncharacterized protein</fullName>
    </submittedName>
</protein>
<sequence>MHSEESYQKEQENFILTCLFLDKNDISLYLYNYIEIWIS</sequence>